<evidence type="ECO:0000256" key="1">
    <source>
        <dbReference type="SAM" id="SignalP"/>
    </source>
</evidence>
<sequence length="118" mass="12765">MKLCVVFAFAAVAVVAASGADVKSGSRSNLSVGFIGPQDRLLRSSRFSRMATDPSWLHFYGLFAPPGTRINAVRATQVGSQSPTVQISRGGVGFEFVSFEFRNAPGRGFTYDLEIWGR</sequence>
<dbReference type="Pfam" id="PF15868">
    <property type="entry name" value="MBF2"/>
    <property type="match status" value="1"/>
</dbReference>
<dbReference type="KEGG" id="bmor:101739301"/>
<feature type="chain" id="PRO_5035870826" evidence="1">
    <location>
        <begin position="20"/>
        <end position="118"/>
    </location>
</feature>
<dbReference type="InterPro" id="IPR031734">
    <property type="entry name" value="MBF2"/>
</dbReference>
<evidence type="ECO:0000313" key="2">
    <source>
        <dbReference type="EnsemblMetazoa" id="XP_037874077.1"/>
    </source>
</evidence>
<reference evidence="3" key="1">
    <citation type="journal article" date="2008" name="Insect Biochem. Mol. Biol.">
        <title>The genome of a lepidopteran model insect, the silkworm Bombyx mori.</title>
        <authorList>
            <consortium name="International Silkworm Genome Consortium"/>
        </authorList>
    </citation>
    <scope>NUCLEOTIDE SEQUENCE [LARGE SCALE GENOMIC DNA]</scope>
    <source>
        <strain evidence="3">p50T</strain>
    </source>
</reference>
<name>A0A8R2M4Y4_BOMMO</name>
<accession>A0A8R2M4Y4</accession>
<feature type="signal peptide" evidence="1">
    <location>
        <begin position="1"/>
        <end position="19"/>
    </location>
</feature>
<organism evidence="2 3">
    <name type="scientific">Bombyx mori</name>
    <name type="common">Silk moth</name>
    <dbReference type="NCBI Taxonomy" id="7091"/>
    <lineage>
        <taxon>Eukaryota</taxon>
        <taxon>Metazoa</taxon>
        <taxon>Ecdysozoa</taxon>
        <taxon>Arthropoda</taxon>
        <taxon>Hexapoda</taxon>
        <taxon>Insecta</taxon>
        <taxon>Pterygota</taxon>
        <taxon>Neoptera</taxon>
        <taxon>Endopterygota</taxon>
        <taxon>Lepidoptera</taxon>
        <taxon>Glossata</taxon>
        <taxon>Ditrysia</taxon>
        <taxon>Bombycoidea</taxon>
        <taxon>Bombycidae</taxon>
        <taxon>Bombycinae</taxon>
        <taxon>Bombyx</taxon>
    </lineage>
</organism>
<reference evidence="2" key="2">
    <citation type="submission" date="2022-06" db="UniProtKB">
        <authorList>
            <consortium name="EnsemblMetazoa"/>
        </authorList>
    </citation>
    <scope>IDENTIFICATION</scope>
    <source>
        <strain evidence="2">p50T (Dazao)</strain>
    </source>
</reference>
<dbReference type="Proteomes" id="UP000005204">
    <property type="component" value="Unassembled WGS sequence"/>
</dbReference>
<dbReference type="EnsemblMetazoa" id="XM_038018149.1">
    <property type="protein sequence ID" value="XP_037874077.1"/>
    <property type="gene ID" value="LOC101739301"/>
</dbReference>
<evidence type="ECO:0000313" key="3">
    <source>
        <dbReference type="Proteomes" id="UP000005204"/>
    </source>
</evidence>
<keyword evidence="1" id="KW-0732">Signal</keyword>
<dbReference type="AlphaFoldDB" id="A0A8R2M4Y4"/>
<keyword evidence="3" id="KW-1185">Reference proteome</keyword>
<protein>
    <submittedName>
        <fullName evidence="2">Uncharacterized protein</fullName>
    </submittedName>
</protein>
<proteinExistence type="predicted"/>
<dbReference type="GeneID" id="101739301"/>
<dbReference type="RefSeq" id="XP_037874077.1">
    <property type="nucleotide sequence ID" value="XM_038018149.2"/>
</dbReference>